<accession>A0ABP9GK84</accession>
<evidence type="ECO:0000313" key="3">
    <source>
        <dbReference type="EMBL" id="GAA4945990.1"/>
    </source>
</evidence>
<gene>
    <name evidence="3" type="ORF">GCM10023314_19080</name>
</gene>
<reference evidence="4" key="1">
    <citation type="journal article" date="2019" name="Int. J. Syst. Evol. Microbiol.">
        <title>The Global Catalogue of Microorganisms (GCM) 10K type strain sequencing project: providing services to taxonomists for standard genome sequencing and annotation.</title>
        <authorList>
            <consortium name="The Broad Institute Genomics Platform"/>
            <consortium name="The Broad Institute Genome Sequencing Center for Infectious Disease"/>
            <person name="Wu L."/>
            <person name="Ma J."/>
        </authorList>
    </citation>
    <scope>NUCLEOTIDE SEQUENCE [LARGE SCALE GENOMIC DNA]</scope>
    <source>
        <strain evidence="4">JCM 18285</strain>
    </source>
</reference>
<evidence type="ECO:0000256" key="1">
    <source>
        <dbReference type="SAM" id="Phobius"/>
    </source>
</evidence>
<keyword evidence="1" id="KW-0472">Membrane</keyword>
<evidence type="ECO:0000259" key="2">
    <source>
        <dbReference type="Pfam" id="PF19658"/>
    </source>
</evidence>
<dbReference type="RefSeq" id="WP_345191759.1">
    <property type="nucleotide sequence ID" value="NZ_BAABJJ010000029.1"/>
</dbReference>
<dbReference type="InterPro" id="IPR046159">
    <property type="entry name" value="DUF6161"/>
</dbReference>
<keyword evidence="1" id="KW-0812">Transmembrane</keyword>
<feature type="transmembrane region" description="Helical" evidence="1">
    <location>
        <begin position="317"/>
        <end position="337"/>
    </location>
</feature>
<evidence type="ECO:0000313" key="4">
    <source>
        <dbReference type="Proteomes" id="UP001501302"/>
    </source>
</evidence>
<keyword evidence="1" id="KW-1133">Transmembrane helix</keyword>
<feature type="transmembrane region" description="Helical" evidence="1">
    <location>
        <begin position="276"/>
        <end position="297"/>
    </location>
</feature>
<proteinExistence type="predicted"/>
<feature type="domain" description="DUF6161" evidence="2">
    <location>
        <begin position="180"/>
        <end position="396"/>
    </location>
</feature>
<comment type="caution">
    <text evidence="3">The sequence shown here is derived from an EMBL/GenBank/DDBJ whole genome shotgun (WGS) entry which is preliminary data.</text>
</comment>
<protein>
    <recommendedName>
        <fullName evidence="2">DUF6161 domain-containing protein</fullName>
    </recommendedName>
</protein>
<sequence length="410" mass="47483">MTTTEIRKKIAESSESDWFNSVEVTIEYPHIEFSLTLKGFSSIHKFVSQQLAGWEKLENIPSELNSSKQHFNTLKGRLDNFLNSRHLETKGNLENYWRTEKGQIQKNGNYFTYDSSQTEFLTDINNRIPDSTTGAYNYIVKTNTNLADRNNLIGSLLAYEFDLKDNSEITERRKKEKSSISKIKNDLRSQLSESETQLTGHLTKANQDYQKYVNLIDTFKSEKESLFNDWYDGTDENSGVKDKIAELENTYDSLLSLKKPAEYWNNRAKNLRTQGWISFAALIVFVVLVVWSLGELLWKVPEEIYTSFFADDKSAAIRWSIIYITFISFMAFCIKAITKVMFSSFHLARDSEERNTLTYFYLSLLNDSKVEKEDRQLIMQSLFSRADTGLLKDDSGPTMPNDFISKIINK</sequence>
<name>A0ABP9GK84_9FLAO</name>
<dbReference type="Proteomes" id="UP001501302">
    <property type="component" value="Unassembled WGS sequence"/>
</dbReference>
<dbReference type="EMBL" id="BAABJJ010000029">
    <property type="protein sequence ID" value="GAA4945990.1"/>
    <property type="molecule type" value="Genomic_DNA"/>
</dbReference>
<organism evidence="3 4">
    <name type="scientific">Algibacter agarivorans</name>
    <dbReference type="NCBI Taxonomy" id="1109741"/>
    <lineage>
        <taxon>Bacteria</taxon>
        <taxon>Pseudomonadati</taxon>
        <taxon>Bacteroidota</taxon>
        <taxon>Flavobacteriia</taxon>
        <taxon>Flavobacteriales</taxon>
        <taxon>Flavobacteriaceae</taxon>
        <taxon>Algibacter</taxon>
    </lineage>
</organism>
<keyword evidence="4" id="KW-1185">Reference proteome</keyword>
<dbReference type="Pfam" id="PF19658">
    <property type="entry name" value="DUF6161"/>
    <property type="match status" value="1"/>
</dbReference>